<dbReference type="SMART" id="SM00640">
    <property type="entry name" value="Glyco_32"/>
    <property type="match status" value="1"/>
</dbReference>
<dbReference type="InterPro" id="IPR013148">
    <property type="entry name" value="Glyco_hydro_32_N"/>
</dbReference>
<dbReference type="Gene3D" id="2.115.10.20">
    <property type="entry name" value="Glycosyl hydrolase domain, family 43"/>
    <property type="match status" value="1"/>
</dbReference>
<dbReference type="SUPFAM" id="SSF75005">
    <property type="entry name" value="Arabinanase/levansucrase/invertase"/>
    <property type="match status" value="1"/>
</dbReference>
<keyword evidence="4" id="KW-0732">Signal</keyword>
<dbReference type="eggNOG" id="COG2133">
    <property type="taxonomic scope" value="Bacteria"/>
</dbReference>
<comment type="similarity">
    <text evidence="1">Belongs to the glycosyl hydrolase 32 family.</text>
</comment>
<protein>
    <submittedName>
        <fullName evidence="6">Levanase</fullName>
    </submittedName>
</protein>
<keyword evidence="3" id="KW-0326">Glycosidase</keyword>
<dbReference type="AlphaFoldDB" id="A6DJT0"/>
<keyword evidence="2" id="KW-0378">Hydrolase</keyword>
<dbReference type="Proteomes" id="UP000004947">
    <property type="component" value="Unassembled WGS sequence"/>
</dbReference>
<keyword evidence="7" id="KW-1185">Reference proteome</keyword>
<evidence type="ECO:0000256" key="1">
    <source>
        <dbReference type="ARBA" id="ARBA00009902"/>
    </source>
</evidence>
<evidence type="ECO:0000313" key="7">
    <source>
        <dbReference type="Proteomes" id="UP000004947"/>
    </source>
</evidence>
<evidence type="ECO:0000256" key="4">
    <source>
        <dbReference type="SAM" id="SignalP"/>
    </source>
</evidence>
<accession>A6DJT0</accession>
<feature type="chain" id="PRO_5002692301" evidence="4">
    <location>
        <begin position="21"/>
        <end position="441"/>
    </location>
</feature>
<evidence type="ECO:0000313" key="6">
    <source>
        <dbReference type="EMBL" id="EDM28154.1"/>
    </source>
</evidence>
<dbReference type="OrthoDB" id="9759709at2"/>
<reference evidence="6 7" key="1">
    <citation type="journal article" date="2010" name="J. Bacteriol.">
        <title>Genome sequence of Lentisphaera araneosa HTCC2155T, the type species of the order Lentisphaerales in the phylum Lentisphaerae.</title>
        <authorList>
            <person name="Thrash J.C."/>
            <person name="Cho J.C."/>
            <person name="Vergin K.L."/>
            <person name="Morris R.M."/>
            <person name="Giovannoni S.J."/>
        </authorList>
    </citation>
    <scope>NUCLEOTIDE SEQUENCE [LARGE SCALE GENOMIC DNA]</scope>
    <source>
        <strain evidence="6 7">HTCC2155</strain>
    </source>
</reference>
<dbReference type="RefSeq" id="WP_007278146.1">
    <property type="nucleotide sequence ID" value="NZ_ABCK01000006.1"/>
</dbReference>
<feature type="signal peptide" evidence="4">
    <location>
        <begin position="1"/>
        <end position="20"/>
    </location>
</feature>
<dbReference type="eggNOG" id="COG1621">
    <property type="taxonomic scope" value="Bacteria"/>
</dbReference>
<dbReference type="STRING" id="313628.LNTAR_12396"/>
<evidence type="ECO:0000256" key="2">
    <source>
        <dbReference type="ARBA" id="ARBA00022801"/>
    </source>
</evidence>
<proteinExistence type="inferred from homology"/>
<name>A6DJT0_9BACT</name>
<comment type="caution">
    <text evidence="6">The sequence shown here is derived from an EMBL/GenBank/DDBJ whole genome shotgun (WGS) entry which is preliminary data.</text>
</comment>
<feature type="domain" description="Glycosyl hydrolase family 32 N-terminal" evidence="5">
    <location>
        <begin position="225"/>
        <end position="433"/>
    </location>
</feature>
<dbReference type="GO" id="GO:0005737">
    <property type="term" value="C:cytoplasm"/>
    <property type="evidence" value="ECO:0007669"/>
    <property type="project" value="TreeGrafter"/>
</dbReference>
<dbReference type="PANTHER" id="PTHR42800">
    <property type="entry name" value="EXOINULINASE INUD (AFU_ORTHOLOGUE AFUA_5G00480)"/>
    <property type="match status" value="1"/>
</dbReference>
<sequence length="441" mass="49693">MNYASKILTLFTCLAGFANAGSQPLFENSDFEKGDLTNWTAEGDAMIMQPTKGDQMQARKQGSTNIQGEYWIGTDEKYTGKKGRPAMKQGNAPMGRLVSKEFTISKPYINFRIAGSDDHNGVGVNLIIDGQELMGTSSLNRGETMSPISLDVRKYQGKKAQIVIFDQDQDQGHFGFVSVDDFQASKQANKTVFIPIKKPKLKNEWATFPEYKRVGYDQTLRPQFHFTSRIGWLNDPNGMVYSDGEWFMYFQHYSKGNANGPKSWGSSVSTNLMNWKQFDHAINPYDNVMWEGGNKHAIWSGSAVVDINNALGKQKADTKTLFALYTATHSNKEKQVEFFQGGMYSTDKGRTWTIINDGKPVIPHQKGRSGSQRDPRIFYYELGGYYVTIMMIGGKDRAVRLWKSEDLLNWEFMSDIPNKAAECIDMYTVAVDGNPNKVICP</sequence>
<dbReference type="EMBL" id="ABCK01000006">
    <property type="protein sequence ID" value="EDM28154.1"/>
    <property type="molecule type" value="Genomic_DNA"/>
</dbReference>
<dbReference type="GO" id="GO:0004575">
    <property type="term" value="F:sucrose alpha-glucosidase activity"/>
    <property type="evidence" value="ECO:0007669"/>
    <property type="project" value="TreeGrafter"/>
</dbReference>
<dbReference type="PANTHER" id="PTHR42800:SF1">
    <property type="entry name" value="EXOINULINASE INUD (AFU_ORTHOLOGUE AFUA_5G00480)"/>
    <property type="match status" value="1"/>
</dbReference>
<dbReference type="InterPro" id="IPR023296">
    <property type="entry name" value="Glyco_hydro_beta-prop_sf"/>
</dbReference>
<organism evidence="6 7">
    <name type="scientific">Lentisphaera araneosa HTCC2155</name>
    <dbReference type="NCBI Taxonomy" id="313628"/>
    <lineage>
        <taxon>Bacteria</taxon>
        <taxon>Pseudomonadati</taxon>
        <taxon>Lentisphaerota</taxon>
        <taxon>Lentisphaeria</taxon>
        <taxon>Lentisphaerales</taxon>
        <taxon>Lentisphaeraceae</taxon>
        <taxon>Lentisphaera</taxon>
    </lineage>
</organism>
<evidence type="ECO:0000256" key="3">
    <source>
        <dbReference type="ARBA" id="ARBA00023295"/>
    </source>
</evidence>
<dbReference type="InterPro" id="IPR001362">
    <property type="entry name" value="Glyco_hydro_32"/>
</dbReference>
<dbReference type="GO" id="GO:0005987">
    <property type="term" value="P:sucrose catabolic process"/>
    <property type="evidence" value="ECO:0007669"/>
    <property type="project" value="TreeGrafter"/>
</dbReference>
<gene>
    <name evidence="6" type="ORF">LNTAR_12396</name>
</gene>
<evidence type="ECO:0000259" key="5">
    <source>
        <dbReference type="Pfam" id="PF00251"/>
    </source>
</evidence>
<dbReference type="Pfam" id="PF00251">
    <property type="entry name" value="Glyco_hydro_32N"/>
    <property type="match status" value="1"/>
</dbReference>